<feature type="transmembrane region" description="Helical" evidence="7">
    <location>
        <begin position="59"/>
        <end position="76"/>
    </location>
</feature>
<keyword evidence="5 7" id="KW-1133">Transmembrane helix</keyword>
<sequence length="547" mass="59464">MINFSNVFSEIACILAIATGVGALALWLRQPLIMAFIIVGILVGPAGLGIVISTQQVELLAELGIALLLFVVGLKLDPHEIESVGLVALITAVGQILITGILGYLIAISLGINQLSAFYIATALSFSSTIIIVKLLSDKREIDALHGRIALGILIIQDIVVVIVMIALTAFQGSSQQSLSQEILMVVLKGGGFLGLVTLLTRYVLPKLLHSLAHSTELLLIFAISWAIALAAIGDELGFSKEVGAFIAGVSLASTHYRATLGARLVSLRDFLLLFFFINLGIHINLNHLTTGIIPAVIFSLFVLVGKPLMVMILMSLMGHRKYTSAITSFSLGQISEFSLILASLGVELGHISDNTLGLITLVGLMTMAVSTYMIIDSHTLYEWFTPALSYLDRLIPHSHRKLGDLERVDIPPVDIILFGLGRYGGSLIQYLQEQGLQVLGVDFNPELVREWREKGILAFYGDVEDPEFAATLPLNEAKWIVSTLPGSRIGLLLLHTLQHRRFAGKTALTSHTYRERKILEDAGADLILLPFRDAAKEAARRLLQKI</sequence>
<dbReference type="SUPFAM" id="SSF51735">
    <property type="entry name" value="NAD(P)-binding Rossmann-fold domains"/>
    <property type="match status" value="1"/>
</dbReference>
<organism evidence="10 11">
    <name type="scientific">Rippkaea orientalis (strain PCC 8801 / RF-1)</name>
    <name type="common">Cyanothece sp. (strain PCC 8801)</name>
    <dbReference type="NCBI Taxonomy" id="41431"/>
    <lineage>
        <taxon>Bacteria</taxon>
        <taxon>Bacillati</taxon>
        <taxon>Cyanobacteriota</taxon>
        <taxon>Cyanophyceae</taxon>
        <taxon>Oscillatoriophycideae</taxon>
        <taxon>Chroococcales</taxon>
        <taxon>Aphanothecaceae</taxon>
        <taxon>Rippkaea</taxon>
        <taxon>Rippkaea orientalis</taxon>
    </lineage>
</organism>
<keyword evidence="11" id="KW-1185">Reference proteome</keyword>
<dbReference type="GO" id="GO:1902600">
    <property type="term" value="P:proton transmembrane transport"/>
    <property type="evidence" value="ECO:0007669"/>
    <property type="project" value="InterPro"/>
</dbReference>
<accession>B7JW89</accession>
<feature type="transmembrane region" description="Helical" evidence="7">
    <location>
        <begin position="118"/>
        <end position="137"/>
    </location>
</feature>
<feature type="transmembrane region" description="Helical" evidence="7">
    <location>
        <begin position="292"/>
        <end position="314"/>
    </location>
</feature>
<dbReference type="GO" id="GO:0006813">
    <property type="term" value="P:potassium ion transport"/>
    <property type="evidence" value="ECO:0007669"/>
    <property type="project" value="InterPro"/>
</dbReference>
<feature type="domain" description="Cation/H+ exchanger transmembrane" evidence="8">
    <location>
        <begin position="17"/>
        <end position="373"/>
    </location>
</feature>
<feature type="transmembrane region" description="Helical" evidence="7">
    <location>
        <begin position="183"/>
        <end position="205"/>
    </location>
</feature>
<comment type="subcellular location">
    <subcellularLocation>
        <location evidence="1">Membrane</location>
        <topology evidence="1">Multi-pass membrane protein</topology>
    </subcellularLocation>
</comment>
<dbReference type="PANTHER" id="PTHR42751:SF3">
    <property type="entry name" value="SODIUM_GLUTAMATE SYMPORTER"/>
    <property type="match status" value="1"/>
</dbReference>
<evidence type="ECO:0000256" key="7">
    <source>
        <dbReference type="SAM" id="Phobius"/>
    </source>
</evidence>
<keyword evidence="3" id="KW-0813">Transport</keyword>
<dbReference type="InterPro" id="IPR003148">
    <property type="entry name" value="RCK_N"/>
</dbReference>
<feature type="transmembrane region" description="Helical" evidence="7">
    <location>
        <begin position="6"/>
        <end position="28"/>
    </location>
</feature>
<evidence type="ECO:0000259" key="8">
    <source>
        <dbReference type="Pfam" id="PF00999"/>
    </source>
</evidence>
<dbReference type="Pfam" id="PF00999">
    <property type="entry name" value="Na_H_Exchanger"/>
    <property type="match status" value="1"/>
</dbReference>
<dbReference type="InterPro" id="IPR006153">
    <property type="entry name" value="Cation/H_exchanger_TM"/>
</dbReference>
<feature type="transmembrane region" description="Helical" evidence="7">
    <location>
        <begin position="271"/>
        <end position="286"/>
    </location>
</feature>
<name>B7JW89_RIPO1</name>
<dbReference type="Proteomes" id="UP000008204">
    <property type="component" value="Chromosome"/>
</dbReference>
<feature type="transmembrane region" description="Helical" evidence="7">
    <location>
        <begin position="149"/>
        <end position="171"/>
    </location>
</feature>
<reference evidence="11" key="1">
    <citation type="journal article" date="2011" name="MBio">
        <title>Novel metabolic attributes of the genus Cyanothece, comprising a group of unicellular nitrogen-fixing Cyanobacteria.</title>
        <authorList>
            <person name="Bandyopadhyay A."/>
            <person name="Elvitigala T."/>
            <person name="Welsh E."/>
            <person name="Stockel J."/>
            <person name="Liberton M."/>
            <person name="Min H."/>
            <person name="Sherman L.A."/>
            <person name="Pakrasi H.B."/>
        </authorList>
    </citation>
    <scope>NUCLEOTIDE SEQUENCE [LARGE SCALE GENOMIC DNA]</scope>
    <source>
        <strain evidence="11">PCC 8801</strain>
    </source>
</reference>
<evidence type="ECO:0000259" key="9">
    <source>
        <dbReference type="Pfam" id="PF02254"/>
    </source>
</evidence>
<dbReference type="PANTHER" id="PTHR42751">
    <property type="entry name" value="SODIUM/HYDROGEN EXCHANGER FAMILY/TRKA DOMAIN PROTEIN"/>
    <property type="match status" value="1"/>
</dbReference>
<evidence type="ECO:0000256" key="5">
    <source>
        <dbReference type="ARBA" id="ARBA00022989"/>
    </source>
</evidence>
<dbReference type="GO" id="GO:0016020">
    <property type="term" value="C:membrane"/>
    <property type="evidence" value="ECO:0007669"/>
    <property type="project" value="UniProtKB-SubCell"/>
</dbReference>
<proteinExistence type="inferred from homology"/>
<evidence type="ECO:0000256" key="1">
    <source>
        <dbReference type="ARBA" id="ARBA00004141"/>
    </source>
</evidence>
<keyword evidence="6 7" id="KW-0472">Membrane</keyword>
<comment type="similarity">
    <text evidence="2">Belongs to the monovalent cation:proton antiporter 2 (CPA2) transporter (TC 2.A.37) family.</text>
</comment>
<feature type="domain" description="RCK N-terminal" evidence="9">
    <location>
        <begin position="416"/>
        <end position="531"/>
    </location>
</feature>
<feature type="transmembrane region" description="Helical" evidence="7">
    <location>
        <begin position="357"/>
        <end position="376"/>
    </location>
</feature>
<dbReference type="EMBL" id="CP001287">
    <property type="protein sequence ID" value="ACK66934.1"/>
    <property type="molecule type" value="Genomic_DNA"/>
</dbReference>
<evidence type="ECO:0000256" key="3">
    <source>
        <dbReference type="ARBA" id="ARBA00022448"/>
    </source>
</evidence>
<dbReference type="eggNOG" id="COG1226">
    <property type="taxonomic scope" value="Bacteria"/>
</dbReference>
<dbReference type="eggNOG" id="COG4651">
    <property type="taxonomic scope" value="Bacteria"/>
</dbReference>
<dbReference type="Gene3D" id="1.20.1530.20">
    <property type="match status" value="1"/>
</dbReference>
<feature type="transmembrane region" description="Helical" evidence="7">
    <location>
        <begin position="88"/>
        <end position="112"/>
    </location>
</feature>
<dbReference type="KEGG" id="cyp:PCC8801_2938"/>
<evidence type="ECO:0000256" key="4">
    <source>
        <dbReference type="ARBA" id="ARBA00022692"/>
    </source>
</evidence>
<feature type="transmembrane region" description="Helical" evidence="7">
    <location>
        <begin position="217"/>
        <end position="233"/>
    </location>
</feature>
<gene>
    <name evidence="10" type="ordered locus">PCC8801_2938</name>
</gene>
<dbReference type="STRING" id="41431.PCC8801_2938"/>
<feature type="transmembrane region" description="Helical" evidence="7">
    <location>
        <begin position="35"/>
        <end position="53"/>
    </location>
</feature>
<dbReference type="Pfam" id="PF02254">
    <property type="entry name" value="TrkA_N"/>
    <property type="match status" value="1"/>
</dbReference>
<evidence type="ECO:0000313" key="11">
    <source>
        <dbReference type="Proteomes" id="UP000008204"/>
    </source>
</evidence>
<dbReference type="InterPro" id="IPR036291">
    <property type="entry name" value="NAD(P)-bd_dom_sf"/>
</dbReference>
<dbReference type="InterPro" id="IPR038770">
    <property type="entry name" value="Na+/solute_symporter_sf"/>
</dbReference>
<dbReference type="AlphaFoldDB" id="B7JW89"/>
<evidence type="ECO:0000256" key="6">
    <source>
        <dbReference type="ARBA" id="ARBA00023136"/>
    </source>
</evidence>
<dbReference type="GO" id="GO:0015297">
    <property type="term" value="F:antiporter activity"/>
    <property type="evidence" value="ECO:0007669"/>
    <property type="project" value="InterPro"/>
</dbReference>
<dbReference type="OrthoDB" id="9793589at2"/>
<evidence type="ECO:0000313" key="10">
    <source>
        <dbReference type="EMBL" id="ACK66934.1"/>
    </source>
</evidence>
<dbReference type="Gene3D" id="3.40.50.720">
    <property type="entry name" value="NAD(P)-binding Rossmann-like Domain"/>
    <property type="match status" value="1"/>
</dbReference>
<dbReference type="RefSeq" id="WP_012596200.1">
    <property type="nucleotide sequence ID" value="NC_011726.1"/>
</dbReference>
<evidence type="ECO:0000256" key="2">
    <source>
        <dbReference type="ARBA" id="ARBA00005551"/>
    </source>
</evidence>
<keyword evidence="4 7" id="KW-0812">Transmembrane</keyword>
<protein>
    <submittedName>
        <fullName evidence="10">Sodium/hydrogen exchanger</fullName>
    </submittedName>
</protein>
<dbReference type="HOGENOM" id="CLU_005126_9_0_3"/>